<keyword evidence="4 5" id="KW-0472">Membrane</keyword>
<reference evidence="6" key="1">
    <citation type="journal article" date="2023" name="G3 (Bethesda)">
        <title>A reference genome for the long-term kleptoplast-retaining sea slug Elysia crispata morphotype clarki.</title>
        <authorList>
            <person name="Eastman K.E."/>
            <person name="Pendleton A.L."/>
            <person name="Shaikh M.A."/>
            <person name="Suttiyut T."/>
            <person name="Ogas R."/>
            <person name="Tomko P."/>
            <person name="Gavelis G."/>
            <person name="Widhalm J.R."/>
            <person name="Wisecaver J.H."/>
        </authorList>
    </citation>
    <scope>NUCLEOTIDE SEQUENCE</scope>
    <source>
        <strain evidence="6">ECLA1</strain>
    </source>
</reference>
<sequence length="409" mass="45472">MGKDNCTDFKAESQDFLKALTAAEIALLVVCGGLVLLDLIVFIDNVVFLWRKHALNRIKTAVVTATWLVGLCPILALICWVSMVIPNAFLLRDVLVTGCISVVMYKFVELATLFIDHYDGLRERIKQTQRLNFAVPPLACCCKCLPTAKVKRHRVMILRGLVLQFPLICLPISVLTVYLWVDGKYRTGEYIASNPWPYLTAVKIVSTLAAMYGLGILFAMVKEPLKITYISQKYMGLKLCALTFNIQHLVFRILVSNDVFETRNCFSRRAMGDFYENTAFNFELFAISLFNLWVYRKPFTQSGSSADFEGSTFDPAPYNEAPVDNGDTVAEYNAGFVEDDTAARADTDISHRSLPPAVNDDAAGSPIKDRNGYGACNKIRMSKTAHSGSEGATSEACKVCPQCGHDLFL</sequence>
<feature type="transmembrane region" description="Helical" evidence="5">
    <location>
        <begin position="234"/>
        <end position="254"/>
    </location>
</feature>
<dbReference type="Proteomes" id="UP001283361">
    <property type="component" value="Unassembled WGS sequence"/>
</dbReference>
<dbReference type="GO" id="GO:0016020">
    <property type="term" value="C:membrane"/>
    <property type="evidence" value="ECO:0007669"/>
    <property type="project" value="UniProtKB-SubCell"/>
</dbReference>
<dbReference type="SMART" id="SM01417">
    <property type="entry name" value="Solute_trans_a"/>
    <property type="match status" value="1"/>
</dbReference>
<keyword evidence="7" id="KW-1185">Reference proteome</keyword>
<evidence type="ECO:0000313" key="7">
    <source>
        <dbReference type="Proteomes" id="UP001283361"/>
    </source>
</evidence>
<feature type="transmembrane region" description="Helical" evidence="5">
    <location>
        <begin position="62"/>
        <end position="83"/>
    </location>
</feature>
<evidence type="ECO:0000256" key="4">
    <source>
        <dbReference type="ARBA" id="ARBA00023136"/>
    </source>
</evidence>
<feature type="transmembrane region" description="Helical" evidence="5">
    <location>
        <begin position="201"/>
        <end position="222"/>
    </location>
</feature>
<evidence type="ECO:0000256" key="2">
    <source>
        <dbReference type="ARBA" id="ARBA00022692"/>
    </source>
</evidence>
<accession>A0AAE1BCR0</accession>
<evidence type="ECO:0000256" key="3">
    <source>
        <dbReference type="ARBA" id="ARBA00022989"/>
    </source>
</evidence>
<comment type="caution">
    <text evidence="6">The sequence shown here is derived from an EMBL/GenBank/DDBJ whole genome shotgun (WGS) entry which is preliminary data.</text>
</comment>
<dbReference type="EMBL" id="JAWDGP010000077">
    <property type="protein sequence ID" value="KAK3803888.1"/>
    <property type="molecule type" value="Genomic_DNA"/>
</dbReference>
<evidence type="ECO:0000313" key="6">
    <source>
        <dbReference type="EMBL" id="KAK3803888.1"/>
    </source>
</evidence>
<feature type="transmembrane region" description="Helical" evidence="5">
    <location>
        <begin position="95"/>
        <end position="115"/>
    </location>
</feature>
<dbReference type="Pfam" id="PF03619">
    <property type="entry name" value="Solute_trans_a"/>
    <property type="match status" value="1"/>
</dbReference>
<keyword evidence="3 5" id="KW-1133">Transmembrane helix</keyword>
<dbReference type="AlphaFoldDB" id="A0AAE1BCR0"/>
<gene>
    <name evidence="6" type="ORF">RRG08_059754</name>
</gene>
<dbReference type="PANTHER" id="PTHR23423">
    <property type="entry name" value="ORGANIC SOLUTE TRANSPORTER-RELATED"/>
    <property type="match status" value="1"/>
</dbReference>
<proteinExistence type="predicted"/>
<evidence type="ECO:0000256" key="1">
    <source>
        <dbReference type="ARBA" id="ARBA00004141"/>
    </source>
</evidence>
<comment type="subcellular location">
    <subcellularLocation>
        <location evidence="1">Membrane</location>
        <topology evidence="1">Multi-pass membrane protein</topology>
    </subcellularLocation>
</comment>
<feature type="transmembrane region" description="Helical" evidence="5">
    <location>
        <begin position="25"/>
        <end position="50"/>
    </location>
</feature>
<keyword evidence="2 5" id="KW-0812">Transmembrane</keyword>
<feature type="transmembrane region" description="Helical" evidence="5">
    <location>
        <begin position="161"/>
        <end position="181"/>
    </location>
</feature>
<dbReference type="InterPro" id="IPR005178">
    <property type="entry name" value="Ostalpha/TMEM184C"/>
</dbReference>
<evidence type="ECO:0000256" key="5">
    <source>
        <dbReference type="SAM" id="Phobius"/>
    </source>
</evidence>
<protein>
    <recommendedName>
        <fullName evidence="8">Organic solute transporter subunit alpha</fullName>
    </recommendedName>
</protein>
<name>A0AAE1BCR0_9GAST</name>
<evidence type="ECO:0008006" key="8">
    <source>
        <dbReference type="Google" id="ProtNLM"/>
    </source>
</evidence>
<organism evidence="6 7">
    <name type="scientific">Elysia crispata</name>
    <name type="common">lettuce slug</name>
    <dbReference type="NCBI Taxonomy" id="231223"/>
    <lineage>
        <taxon>Eukaryota</taxon>
        <taxon>Metazoa</taxon>
        <taxon>Spiralia</taxon>
        <taxon>Lophotrochozoa</taxon>
        <taxon>Mollusca</taxon>
        <taxon>Gastropoda</taxon>
        <taxon>Heterobranchia</taxon>
        <taxon>Euthyneura</taxon>
        <taxon>Panpulmonata</taxon>
        <taxon>Sacoglossa</taxon>
        <taxon>Placobranchoidea</taxon>
        <taxon>Plakobranchidae</taxon>
        <taxon>Elysia</taxon>
    </lineage>
</organism>